<comment type="caution">
    <text evidence="19">The sequence shown here is derived from an EMBL/GenBank/DDBJ whole genome shotgun (WGS) entry which is preliminary data.</text>
</comment>
<reference evidence="19 20" key="1">
    <citation type="journal article" date="2015" name="Genome Announc.">
        <title>Expanding the biotechnology potential of lactobacilli through comparative genomics of 213 strains and associated genera.</title>
        <authorList>
            <person name="Sun Z."/>
            <person name="Harris H.M."/>
            <person name="McCann A."/>
            <person name="Guo C."/>
            <person name="Argimon S."/>
            <person name="Zhang W."/>
            <person name="Yang X."/>
            <person name="Jeffery I.B."/>
            <person name="Cooney J.C."/>
            <person name="Kagawa T.F."/>
            <person name="Liu W."/>
            <person name="Song Y."/>
            <person name="Salvetti E."/>
            <person name="Wrobel A."/>
            <person name="Rasinkangas P."/>
            <person name="Parkhill J."/>
            <person name="Rea M.C."/>
            <person name="O'Sullivan O."/>
            <person name="Ritari J."/>
            <person name="Douillard F.P."/>
            <person name="Paul Ross R."/>
            <person name="Yang R."/>
            <person name="Briner A.E."/>
            <person name="Felis G.E."/>
            <person name="de Vos W.M."/>
            <person name="Barrangou R."/>
            <person name="Klaenhammer T.R."/>
            <person name="Caufield P.W."/>
            <person name="Cui Y."/>
            <person name="Zhang H."/>
            <person name="O'Toole P.W."/>
        </authorList>
    </citation>
    <scope>NUCLEOTIDE SEQUENCE [LARGE SCALE GENOMIC DNA]</scope>
    <source>
        <strain evidence="19 20">DSM 20593</strain>
    </source>
</reference>
<protein>
    <recommendedName>
        <fullName evidence="6 16">Uridine kinase</fullName>
        <ecNumber evidence="5 16">2.7.1.48</ecNumber>
    </recommendedName>
    <alternativeName>
        <fullName evidence="12 16">Cytidine monophosphokinase</fullName>
    </alternativeName>
    <alternativeName>
        <fullName evidence="13 16">Uridine monophosphokinase</fullName>
    </alternativeName>
</protein>
<feature type="binding site" evidence="16">
    <location>
        <begin position="22"/>
        <end position="29"/>
    </location>
    <ligand>
        <name>ATP</name>
        <dbReference type="ChEBI" id="CHEBI:30616"/>
    </ligand>
</feature>
<name>A0A0R2JJN3_9LACO</name>
<evidence type="ECO:0000256" key="2">
    <source>
        <dbReference type="ARBA" id="ARBA00004690"/>
    </source>
</evidence>
<sequence>MNDSDKERMMGVKRPVIIGVSGGSGSGKTTVSWEIMEHLAGESVIMLTQDAYYKDQSDMSMDERKQVNYDHPDAFDTELLVKQLKQLVQYQAIKKPVYDYVEYTRSSETVLVEPADVIIVEGVLLFVDPELRSMFDIKVYVDTDDDIRFIRRMQRDIVDRGRSVDSVIEQYLATVKPMFHRFVEPTKRYADVIVPEGGQNQIAINMMEAQIRDILNPQRHENNMNDERKRV</sequence>
<evidence type="ECO:0000256" key="5">
    <source>
        <dbReference type="ARBA" id="ARBA00012137"/>
    </source>
</evidence>
<dbReference type="Pfam" id="PF00485">
    <property type="entry name" value="PRK"/>
    <property type="match status" value="1"/>
</dbReference>
<evidence type="ECO:0000313" key="20">
    <source>
        <dbReference type="Proteomes" id="UP000051655"/>
    </source>
</evidence>
<dbReference type="InterPro" id="IPR000764">
    <property type="entry name" value="Uridine_kinase-like"/>
</dbReference>
<dbReference type="InterPro" id="IPR027417">
    <property type="entry name" value="P-loop_NTPase"/>
</dbReference>
<evidence type="ECO:0000256" key="14">
    <source>
        <dbReference type="ARBA" id="ARBA00047436"/>
    </source>
</evidence>
<dbReference type="GO" id="GO:0004849">
    <property type="term" value="F:uridine kinase activity"/>
    <property type="evidence" value="ECO:0007669"/>
    <property type="project" value="UniProtKB-UniRule"/>
</dbReference>
<comment type="subcellular location">
    <subcellularLocation>
        <location evidence="1 16 17">Cytoplasm</location>
    </subcellularLocation>
</comment>
<dbReference type="GO" id="GO:0005737">
    <property type="term" value="C:cytoplasm"/>
    <property type="evidence" value="ECO:0007669"/>
    <property type="project" value="UniProtKB-SubCell"/>
</dbReference>
<evidence type="ECO:0000256" key="8">
    <source>
        <dbReference type="ARBA" id="ARBA00022679"/>
    </source>
</evidence>
<dbReference type="PATRIC" id="fig|1616.3.peg.714"/>
<dbReference type="NCBIfam" id="TIGR00235">
    <property type="entry name" value="udk"/>
    <property type="match status" value="1"/>
</dbReference>
<keyword evidence="9 16" id="KW-0547">Nucleotide-binding</keyword>
<dbReference type="InterPro" id="IPR006083">
    <property type="entry name" value="PRK/URK"/>
</dbReference>
<keyword evidence="7 16" id="KW-0963">Cytoplasm</keyword>
<evidence type="ECO:0000259" key="18">
    <source>
        <dbReference type="Pfam" id="PF00485"/>
    </source>
</evidence>
<dbReference type="Proteomes" id="UP000051655">
    <property type="component" value="Unassembled WGS sequence"/>
</dbReference>
<organism evidence="19 20">
    <name type="scientific">Weissella kandleri</name>
    <dbReference type="NCBI Taxonomy" id="1616"/>
    <lineage>
        <taxon>Bacteria</taxon>
        <taxon>Bacillati</taxon>
        <taxon>Bacillota</taxon>
        <taxon>Bacilli</taxon>
        <taxon>Lactobacillales</taxon>
        <taxon>Lactobacillaceae</taxon>
        <taxon>Weissella</taxon>
    </lineage>
</organism>
<dbReference type="NCBIfam" id="NF004018">
    <property type="entry name" value="PRK05480.1"/>
    <property type="match status" value="1"/>
</dbReference>
<evidence type="ECO:0000256" key="15">
    <source>
        <dbReference type="ARBA" id="ARBA00048909"/>
    </source>
</evidence>
<evidence type="ECO:0000256" key="11">
    <source>
        <dbReference type="ARBA" id="ARBA00022840"/>
    </source>
</evidence>
<dbReference type="EMBL" id="JQBP01000003">
    <property type="protein sequence ID" value="KRN74940.1"/>
    <property type="molecule type" value="Genomic_DNA"/>
</dbReference>
<proteinExistence type="inferred from homology"/>
<dbReference type="UniPathway" id="UPA00579">
    <property type="reaction ID" value="UER00640"/>
</dbReference>
<comment type="catalytic activity">
    <reaction evidence="14 17">
        <text>cytidine + ATP = CMP + ADP + H(+)</text>
        <dbReference type="Rhea" id="RHEA:24674"/>
        <dbReference type="ChEBI" id="CHEBI:15378"/>
        <dbReference type="ChEBI" id="CHEBI:17562"/>
        <dbReference type="ChEBI" id="CHEBI:30616"/>
        <dbReference type="ChEBI" id="CHEBI:60377"/>
        <dbReference type="ChEBI" id="CHEBI:456216"/>
        <dbReference type="EC" id="2.7.1.48"/>
    </reaction>
</comment>
<evidence type="ECO:0000256" key="9">
    <source>
        <dbReference type="ARBA" id="ARBA00022741"/>
    </source>
</evidence>
<comment type="pathway">
    <text evidence="3 16 17">Pyrimidine metabolism; CTP biosynthesis via salvage pathway; CTP from cytidine: step 1/3.</text>
</comment>
<dbReference type="UniPathway" id="UPA00574">
    <property type="reaction ID" value="UER00637"/>
</dbReference>
<comment type="pathway">
    <text evidence="2 16 17">Pyrimidine metabolism; UMP biosynthesis via salvage pathway; UMP from uridine: step 1/1.</text>
</comment>
<dbReference type="AlphaFoldDB" id="A0A0R2JJN3"/>
<evidence type="ECO:0000256" key="7">
    <source>
        <dbReference type="ARBA" id="ARBA00022490"/>
    </source>
</evidence>
<evidence type="ECO:0000256" key="4">
    <source>
        <dbReference type="ARBA" id="ARBA00005408"/>
    </source>
</evidence>
<keyword evidence="11 16" id="KW-0067">ATP-binding</keyword>
<dbReference type="GO" id="GO:0044211">
    <property type="term" value="P:CTP salvage"/>
    <property type="evidence" value="ECO:0007669"/>
    <property type="project" value="UniProtKB-UniRule"/>
</dbReference>
<dbReference type="STRING" id="1616.IV73_GL000694"/>
<evidence type="ECO:0000256" key="10">
    <source>
        <dbReference type="ARBA" id="ARBA00022777"/>
    </source>
</evidence>
<keyword evidence="8 16" id="KW-0808">Transferase</keyword>
<dbReference type="InterPro" id="IPR026008">
    <property type="entry name" value="Uridine_kinase"/>
</dbReference>
<keyword evidence="10 16" id="KW-0418">Kinase</keyword>
<evidence type="ECO:0000256" key="3">
    <source>
        <dbReference type="ARBA" id="ARBA00004784"/>
    </source>
</evidence>
<dbReference type="Gene3D" id="3.40.50.300">
    <property type="entry name" value="P-loop containing nucleotide triphosphate hydrolases"/>
    <property type="match status" value="1"/>
</dbReference>
<evidence type="ECO:0000256" key="16">
    <source>
        <dbReference type="HAMAP-Rule" id="MF_00551"/>
    </source>
</evidence>
<evidence type="ECO:0000313" key="19">
    <source>
        <dbReference type="EMBL" id="KRN74940.1"/>
    </source>
</evidence>
<dbReference type="GO" id="GO:0044206">
    <property type="term" value="P:UMP salvage"/>
    <property type="evidence" value="ECO:0007669"/>
    <property type="project" value="UniProtKB-UniRule"/>
</dbReference>
<dbReference type="PRINTS" id="PR00988">
    <property type="entry name" value="URIDINKINASE"/>
</dbReference>
<dbReference type="CDD" id="cd02023">
    <property type="entry name" value="UMPK"/>
    <property type="match status" value="1"/>
</dbReference>
<evidence type="ECO:0000256" key="12">
    <source>
        <dbReference type="ARBA" id="ARBA00030641"/>
    </source>
</evidence>
<evidence type="ECO:0000256" key="6">
    <source>
        <dbReference type="ARBA" id="ARBA00021478"/>
    </source>
</evidence>
<keyword evidence="20" id="KW-1185">Reference proteome</keyword>
<dbReference type="GO" id="GO:0005524">
    <property type="term" value="F:ATP binding"/>
    <property type="evidence" value="ECO:0007669"/>
    <property type="project" value="UniProtKB-UniRule"/>
</dbReference>
<dbReference type="GO" id="GO:0043771">
    <property type="term" value="F:cytidine kinase activity"/>
    <property type="evidence" value="ECO:0007669"/>
    <property type="project" value="RHEA"/>
</dbReference>
<evidence type="ECO:0000256" key="1">
    <source>
        <dbReference type="ARBA" id="ARBA00004496"/>
    </source>
</evidence>
<dbReference type="SUPFAM" id="SSF52540">
    <property type="entry name" value="P-loop containing nucleoside triphosphate hydrolases"/>
    <property type="match status" value="1"/>
</dbReference>
<comment type="similarity">
    <text evidence="4 16 17">Belongs to the uridine kinase family.</text>
</comment>
<evidence type="ECO:0000256" key="13">
    <source>
        <dbReference type="ARBA" id="ARBA00031452"/>
    </source>
</evidence>
<dbReference type="HAMAP" id="MF_00551">
    <property type="entry name" value="Uridine_kinase"/>
    <property type="match status" value="1"/>
</dbReference>
<dbReference type="EC" id="2.7.1.48" evidence="5 16"/>
<dbReference type="PANTHER" id="PTHR10285">
    <property type="entry name" value="URIDINE KINASE"/>
    <property type="match status" value="1"/>
</dbReference>
<feature type="domain" description="Phosphoribulokinase/uridine kinase" evidence="18">
    <location>
        <begin position="17"/>
        <end position="203"/>
    </location>
</feature>
<evidence type="ECO:0000256" key="17">
    <source>
        <dbReference type="RuleBase" id="RU003825"/>
    </source>
</evidence>
<comment type="catalytic activity">
    <reaction evidence="15 16 17">
        <text>uridine + ATP = UMP + ADP + H(+)</text>
        <dbReference type="Rhea" id="RHEA:16825"/>
        <dbReference type="ChEBI" id="CHEBI:15378"/>
        <dbReference type="ChEBI" id="CHEBI:16704"/>
        <dbReference type="ChEBI" id="CHEBI:30616"/>
        <dbReference type="ChEBI" id="CHEBI:57865"/>
        <dbReference type="ChEBI" id="CHEBI:456216"/>
        <dbReference type="EC" id="2.7.1.48"/>
    </reaction>
</comment>
<accession>A0A0R2JJN3</accession>
<gene>
    <name evidence="16" type="primary">udk</name>
    <name evidence="19" type="ORF">IV73_GL000694</name>
</gene>